<dbReference type="SMART" id="SM00387">
    <property type="entry name" value="HATPase_c"/>
    <property type="match status" value="1"/>
</dbReference>
<keyword evidence="3" id="KW-0597">Phosphoprotein</keyword>
<dbReference type="PATRIC" id="fig|1341679.3.peg.2731"/>
<dbReference type="CDD" id="cd16917">
    <property type="entry name" value="HATPase_UhpB-NarQ-NarX-like"/>
    <property type="match status" value="1"/>
</dbReference>
<dbReference type="InterPro" id="IPR011712">
    <property type="entry name" value="Sig_transdc_His_kin_sub3_dim/P"/>
</dbReference>
<dbReference type="InterPro" id="IPR036890">
    <property type="entry name" value="HATPase_C_sf"/>
</dbReference>
<comment type="catalytic activity">
    <reaction evidence="1">
        <text>ATP + protein L-histidine = ADP + protein N-phospho-L-histidine.</text>
        <dbReference type="EC" id="2.7.13.3"/>
    </reaction>
</comment>
<accession>V2UE94</accession>
<dbReference type="GO" id="GO:0046983">
    <property type="term" value="F:protein dimerization activity"/>
    <property type="evidence" value="ECO:0007669"/>
    <property type="project" value="InterPro"/>
</dbReference>
<dbReference type="eggNOG" id="COG3850">
    <property type="taxonomic scope" value="Bacteria"/>
</dbReference>
<dbReference type="GO" id="GO:0000155">
    <property type="term" value="F:phosphorelay sensor kinase activity"/>
    <property type="evidence" value="ECO:0007669"/>
    <property type="project" value="InterPro"/>
</dbReference>
<evidence type="ECO:0000259" key="9">
    <source>
        <dbReference type="PROSITE" id="PS50109"/>
    </source>
</evidence>
<dbReference type="EC" id="2.7.13.3" evidence="2"/>
<evidence type="ECO:0000313" key="11">
    <source>
        <dbReference type="Proteomes" id="UP000018415"/>
    </source>
</evidence>
<dbReference type="EMBL" id="AYET01000010">
    <property type="protein sequence ID" value="ESK46820.1"/>
    <property type="molecule type" value="Genomic_DNA"/>
</dbReference>
<dbReference type="SUPFAM" id="SSF55874">
    <property type="entry name" value="ATPase domain of HSP90 chaperone/DNA topoisomerase II/histidine kinase"/>
    <property type="match status" value="1"/>
</dbReference>
<dbReference type="Pfam" id="PF02518">
    <property type="entry name" value="HATPase_c"/>
    <property type="match status" value="1"/>
</dbReference>
<evidence type="ECO:0000256" key="8">
    <source>
        <dbReference type="ARBA" id="ARBA00023012"/>
    </source>
</evidence>
<keyword evidence="7" id="KW-0067">ATP-binding</keyword>
<name>V2UE94_9GAMM</name>
<reference evidence="10 11" key="1">
    <citation type="submission" date="2013-10" db="EMBL/GenBank/DDBJ databases">
        <title>The Genome Sequence of Acinetobacter indicus CIP 110367.</title>
        <authorList>
            <consortium name="The Broad Institute Genomics Platform"/>
            <consortium name="The Broad Institute Genome Sequencing Center for Infectious Disease"/>
            <person name="Cerqueira G."/>
            <person name="Feldgarden M."/>
            <person name="Courvalin P."/>
            <person name="Grillot-Courvalin C."/>
            <person name="Clermont D."/>
            <person name="Rocha E."/>
            <person name="Yoon E.-J."/>
            <person name="Nemec A."/>
            <person name="Young S.K."/>
            <person name="Zeng Q."/>
            <person name="Gargeya S."/>
            <person name="Fitzgerald M."/>
            <person name="Abouelleil A."/>
            <person name="Alvarado L."/>
            <person name="Berlin A.M."/>
            <person name="Chapman S.B."/>
            <person name="Gainer-Dewar J."/>
            <person name="Goldberg J."/>
            <person name="Gnerre S."/>
            <person name="Griggs A."/>
            <person name="Gujja S."/>
            <person name="Hansen M."/>
            <person name="Howarth C."/>
            <person name="Imamovic A."/>
            <person name="Ireland A."/>
            <person name="Larimer J."/>
            <person name="McCowan C."/>
            <person name="Murphy C."/>
            <person name="Pearson M."/>
            <person name="Poon T.W."/>
            <person name="Priest M."/>
            <person name="Roberts A."/>
            <person name="Saif S."/>
            <person name="Shea T."/>
            <person name="Sykes S."/>
            <person name="Wortman J."/>
            <person name="Nusbaum C."/>
            <person name="Birren B."/>
        </authorList>
    </citation>
    <scope>NUCLEOTIDE SEQUENCE [LARGE SCALE GENOMIC DNA]</scope>
    <source>
        <strain evidence="10 11">CIP 110367</strain>
    </source>
</reference>
<dbReference type="Proteomes" id="UP000018415">
    <property type="component" value="Unassembled WGS sequence"/>
</dbReference>
<sequence>MSAAMTANEMDALLEQRQNSASWQVTQLQQELAIQKFETRCLHFKNQLSRIRHLSSELPHCLASLKGLQPLKNAPEFAIVTCYPFSQECFIYHAVETGLSSQTLRKIQQVLLPLSSGSNDEQNLQHLKIDQHIANLLFTGQDFLVWRIYLDVQDLEQINHPIFMLLDRCIREGFQERDQQHRYMQDILQQERRAFSADLHDSIAQILGYLRLTSAQLYQQCKQPAYQELIEQVEDISNYTHYAYQQVRELITASRLAQELDFIKALKKVIQEFEQQSSIVFELDHRAHHINIQPRHSVQVLYIIRESLSNIVRHSHASYARIYLHVEEQKLQVRISDNGQGIDLHRKRKDSFGLDIMQERAERIGAILKIYPEQPQGTCVELTLNLKGGE</sequence>
<dbReference type="PANTHER" id="PTHR24421">
    <property type="entry name" value="NITRATE/NITRITE SENSOR PROTEIN NARX-RELATED"/>
    <property type="match status" value="1"/>
</dbReference>
<dbReference type="Gene3D" id="3.30.565.10">
    <property type="entry name" value="Histidine kinase-like ATPase, C-terminal domain"/>
    <property type="match status" value="1"/>
</dbReference>
<dbReference type="InterPro" id="IPR050482">
    <property type="entry name" value="Sensor_HK_TwoCompSys"/>
</dbReference>
<keyword evidence="6" id="KW-0418">Kinase</keyword>
<dbReference type="Gene3D" id="1.20.5.1930">
    <property type="match status" value="1"/>
</dbReference>
<dbReference type="PANTHER" id="PTHR24421:SF10">
    <property type="entry name" value="NITRATE_NITRITE SENSOR PROTEIN NARQ"/>
    <property type="match status" value="1"/>
</dbReference>
<protein>
    <recommendedName>
        <fullName evidence="2">histidine kinase</fullName>
        <ecNumber evidence="2">2.7.13.3</ecNumber>
    </recommendedName>
</protein>
<comment type="caution">
    <text evidence="10">The sequence shown here is derived from an EMBL/GenBank/DDBJ whole genome shotgun (WGS) entry which is preliminary data.</text>
</comment>
<keyword evidence="5" id="KW-0547">Nucleotide-binding</keyword>
<keyword evidence="4" id="KW-0808">Transferase</keyword>
<evidence type="ECO:0000313" key="10">
    <source>
        <dbReference type="EMBL" id="ESK46820.1"/>
    </source>
</evidence>
<evidence type="ECO:0000256" key="1">
    <source>
        <dbReference type="ARBA" id="ARBA00000085"/>
    </source>
</evidence>
<dbReference type="InterPro" id="IPR005467">
    <property type="entry name" value="His_kinase_dom"/>
</dbReference>
<dbReference type="PROSITE" id="PS50109">
    <property type="entry name" value="HIS_KIN"/>
    <property type="match status" value="1"/>
</dbReference>
<dbReference type="InterPro" id="IPR003594">
    <property type="entry name" value="HATPase_dom"/>
</dbReference>
<evidence type="ECO:0000256" key="6">
    <source>
        <dbReference type="ARBA" id="ARBA00022777"/>
    </source>
</evidence>
<evidence type="ECO:0000256" key="3">
    <source>
        <dbReference type="ARBA" id="ARBA00022553"/>
    </source>
</evidence>
<proteinExistence type="predicted"/>
<keyword evidence="8" id="KW-0902">Two-component regulatory system</keyword>
<dbReference type="Pfam" id="PF07730">
    <property type="entry name" value="HisKA_3"/>
    <property type="match status" value="1"/>
</dbReference>
<keyword evidence="11" id="KW-1185">Reference proteome</keyword>
<dbReference type="GO" id="GO:0005524">
    <property type="term" value="F:ATP binding"/>
    <property type="evidence" value="ECO:0007669"/>
    <property type="project" value="UniProtKB-KW"/>
</dbReference>
<organism evidence="10 11">
    <name type="scientific">Acinetobacter indicus CIP 110367</name>
    <dbReference type="NCBI Taxonomy" id="1341679"/>
    <lineage>
        <taxon>Bacteria</taxon>
        <taxon>Pseudomonadati</taxon>
        <taxon>Pseudomonadota</taxon>
        <taxon>Gammaproteobacteria</taxon>
        <taxon>Moraxellales</taxon>
        <taxon>Moraxellaceae</taxon>
        <taxon>Acinetobacter</taxon>
    </lineage>
</organism>
<dbReference type="AlphaFoldDB" id="V2UE94"/>
<evidence type="ECO:0000256" key="5">
    <source>
        <dbReference type="ARBA" id="ARBA00022741"/>
    </source>
</evidence>
<evidence type="ECO:0000256" key="4">
    <source>
        <dbReference type="ARBA" id="ARBA00022679"/>
    </source>
</evidence>
<evidence type="ECO:0000256" key="7">
    <source>
        <dbReference type="ARBA" id="ARBA00022840"/>
    </source>
</evidence>
<gene>
    <name evidence="10" type="ORF">P253_02829</name>
</gene>
<dbReference type="GO" id="GO:0016020">
    <property type="term" value="C:membrane"/>
    <property type="evidence" value="ECO:0007669"/>
    <property type="project" value="InterPro"/>
</dbReference>
<evidence type="ECO:0000256" key="2">
    <source>
        <dbReference type="ARBA" id="ARBA00012438"/>
    </source>
</evidence>
<feature type="domain" description="Histidine kinase" evidence="9">
    <location>
        <begin position="194"/>
        <end position="388"/>
    </location>
</feature>
<dbReference type="HOGENOM" id="CLU_705195_0_0_6"/>